<accession>A0ABQ1JXM8</accession>
<comment type="caution">
    <text evidence="2">The sequence shown here is derived from an EMBL/GenBank/DDBJ whole genome shotgun (WGS) entry which is preliminary data.</text>
</comment>
<sequence length="278" mass="31442">MYFHVVINSKTKKSVEIYKNDLSEEQLIQGFVEPYETDEHIMVQGRAVPPSDIEKISIYKSQKSSKELIQAIKYRDSSSSVLFLGGPSYGLQAATEGENVSDEYIKGPPGYKKQKKQIQTSKQKSKNQLNNVFVVHGHDDAFKNDCESFLHGIGIKPIVLHRQTDEGLTVIEKFEKHSEVAFAIVLLSPDDLCLPKDDLEKTDDQRDYNFRARQNVIFELGYFIGKLGRSNVVCLYKEGVEIPSDLSGFIYKKVQDDIEQVGFSLIKELKAAGLKVNL</sequence>
<organism evidence="2 3">
    <name type="scientific">Marinobacterium zhoushanense</name>
    <dbReference type="NCBI Taxonomy" id="1679163"/>
    <lineage>
        <taxon>Bacteria</taxon>
        <taxon>Pseudomonadati</taxon>
        <taxon>Pseudomonadota</taxon>
        <taxon>Gammaproteobacteria</taxon>
        <taxon>Oceanospirillales</taxon>
        <taxon>Oceanospirillaceae</taxon>
        <taxon>Marinobacterium</taxon>
    </lineage>
</organism>
<proteinExistence type="predicted"/>
<gene>
    <name evidence="2" type="ORF">GCM10011352_04050</name>
</gene>
<reference evidence="3" key="1">
    <citation type="journal article" date="2019" name="Int. J. Syst. Evol. Microbiol.">
        <title>The Global Catalogue of Microorganisms (GCM) 10K type strain sequencing project: providing services to taxonomists for standard genome sequencing and annotation.</title>
        <authorList>
            <consortium name="The Broad Institute Genomics Platform"/>
            <consortium name="The Broad Institute Genome Sequencing Center for Infectious Disease"/>
            <person name="Wu L."/>
            <person name="Ma J."/>
        </authorList>
    </citation>
    <scope>NUCLEOTIDE SEQUENCE [LARGE SCALE GENOMIC DNA]</scope>
    <source>
        <strain evidence="3">CGMCC 1.15341</strain>
    </source>
</reference>
<evidence type="ECO:0000313" key="3">
    <source>
        <dbReference type="Proteomes" id="UP000629025"/>
    </source>
</evidence>
<feature type="domain" description="CD-NTase-associated protein 12/Pycsar effector protein TIR" evidence="1">
    <location>
        <begin position="131"/>
        <end position="255"/>
    </location>
</feature>
<dbReference type="PIRSF" id="PIRSF032620">
    <property type="entry name" value="UCP032620"/>
    <property type="match status" value="1"/>
</dbReference>
<evidence type="ECO:0000259" key="1">
    <source>
        <dbReference type="Pfam" id="PF10137"/>
    </source>
</evidence>
<evidence type="ECO:0000313" key="2">
    <source>
        <dbReference type="EMBL" id="GGB81493.1"/>
    </source>
</evidence>
<protein>
    <recommendedName>
        <fullName evidence="1">CD-NTase-associated protein 12/Pycsar effector protein TIR domain-containing protein</fullName>
    </recommendedName>
</protein>
<dbReference type="Pfam" id="PF10137">
    <property type="entry name" value="CAP12-PCTIR_TIR"/>
    <property type="match status" value="1"/>
</dbReference>
<keyword evidence="3" id="KW-1185">Reference proteome</keyword>
<dbReference type="InterPro" id="IPR014571">
    <property type="entry name" value="UCP032620"/>
</dbReference>
<dbReference type="EMBL" id="BMIJ01000001">
    <property type="protein sequence ID" value="GGB81493.1"/>
    <property type="molecule type" value="Genomic_DNA"/>
</dbReference>
<dbReference type="Proteomes" id="UP000629025">
    <property type="component" value="Unassembled WGS sequence"/>
</dbReference>
<name>A0ABQ1JXM8_9GAMM</name>
<dbReference type="InterPro" id="IPR019302">
    <property type="entry name" value="CAP12/PCTIR_TIR_dom"/>
</dbReference>